<name>B6WVB7_9BACT</name>
<feature type="domain" description="tRNA(Ile)-lysidine/2-thiocytidine synthase N-terminal" evidence="4">
    <location>
        <begin position="102"/>
        <end position="221"/>
    </location>
</feature>
<keyword evidence="3" id="KW-0547">Nucleotide-binding</keyword>
<feature type="binding site" evidence="2">
    <location>
        <position position="74"/>
    </location>
    <ligand>
        <name>Zn(2+)</name>
        <dbReference type="ChEBI" id="CHEBI:29105"/>
        <label>1</label>
    </ligand>
</feature>
<feature type="binding site" evidence="2">
    <location>
        <position position="77"/>
    </location>
    <ligand>
        <name>Zn(2+)</name>
        <dbReference type="ChEBI" id="CHEBI:29105"/>
        <label>1</label>
    </ligand>
</feature>
<dbReference type="GO" id="GO:0000049">
    <property type="term" value="F:tRNA binding"/>
    <property type="evidence" value="ECO:0007669"/>
    <property type="project" value="TreeGrafter"/>
</dbReference>
<evidence type="ECO:0000313" key="6">
    <source>
        <dbReference type="EMBL" id="EEB33076.1"/>
    </source>
</evidence>
<dbReference type="GO" id="GO:0005524">
    <property type="term" value="F:ATP binding"/>
    <property type="evidence" value="ECO:0007669"/>
    <property type="project" value="UniProtKB-KW"/>
</dbReference>
<dbReference type="SUPFAM" id="SSF52402">
    <property type="entry name" value="Adenine nucleotide alpha hydrolases-like"/>
    <property type="match status" value="1"/>
</dbReference>
<evidence type="ECO:0000259" key="5">
    <source>
        <dbReference type="Pfam" id="PF22082"/>
    </source>
</evidence>
<feature type="binding site" evidence="3">
    <location>
        <position position="212"/>
    </location>
    <ligand>
        <name>ATP</name>
        <dbReference type="ChEBI" id="CHEBI:30616"/>
    </ligand>
</feature>
<dbReference type="AlphaFoldDB" id="B6WVB7"/>
<evidence type="ECO:0000256" key="3">
    <source>
        <dbReference type="PIRSR" id="PIRSR004976-51"/>
    </source>
</evidence>
<keyword evidence="2" id="KW-0479">Metal-binding</keyword>
<dbReference type="GO" id="GO:0016740">
    <property type="term" value="F:transferase activity"/>
    <property type="evidence" value="ECO:0007669"/>
    <property type="project" value="UniProtKB-KW"/>
</dbReference>
<feature type="non-terminal residue" evidence="6">
    <location>
        <position position="1"/>
    </location>
</feature>
<evidence type="ECO:0000313" key="7">
    <source>
        <dbReference type="Proteomes" id="UP000003676"/>
    </source>
</evidence>
<feature type="binding site" evidence="3">
    <location>
        <position position="207"/>
    </location>
    <ligand>
        <name>ATP</name>
        <dbReference type="ChEBI" id="CHEBI:30616"/>
    </ligand>
</feature>
<dbReference type="InterPro" id="IPR011063">
    <property type="entry name" value="TilS/TtcA_N"/>
</dbReference>
<dbReference type="eggNOG" id="COG0037">
    <property type="taxonomic scope" value="Bacteria"/>
</dbReference>
<feature type="binding site" evidence="2">
    <location>
        <position position="331"/>
    </location>
    <ligand>
        <name>Zn(2+)</name>
        <dbReference type="ChEBI" id="CHEBI:29105"/>
        <label>2</label>
    </ligand>
</feature>
<proteinExistence type="predicted"/>
<dbReference type="GO" id="GO:0002144">
    <property type="term" value="C:cytosolic tRNA wobble base thiouridylase complex"/>
    <property type="evidence" value="ECO:0007669"/>
    <property type="project" value="TreeGrafter"/>
</dbReference>
<dbReference type="Proteomes" id="UP000003676">
    <property type="component" value="Unassembled WGS sequence"/>
</dbReference>
<dbReference type="PANTHER" id="PTHR11807">
    <property type="entry name" value="ATPASES OF THE PP SUPERFAMILY-RELATED"/>
    <property type="match status" value="1"/>
</dbReference>
<dbReference type="InterPro" id="IPR035107">
    <property type="entry name" value="tRNA_thiolation_TtcA_Ctu1"/>
</dbReference>
<feature type="binding site" evidence="2">
    <location>
        <position position="55"/>
    </location>
    <ligand>
        <name>Zn(2+)</name>
        <dbReference type="ChEBI" id="CHEBI:29105"/>
        <label>1</label>
    </ligand>
</feature>
<evidence type="ECO:0000256" key="1">
    <source>
        <dbReference type="ARBA" id="ARBA00022679"/>
    </source>
</evidence>
<protein>
    <submittedName>
        <fullName evidence="6">TIGR00269 family protein</fullName>
    </submittedName>
</protein>
<accession>B6WVB7</accession>
<dbReference type="InterPro" id="IPR054306">
    <property type="entry name" value="TtuA-like_LIM_N"/>
</dbReference>
<feature type="binding site" evidence="2">
    <location>
        <position position="341"/>
    </location>
    <ligand>
        <name>Zn(2+)</name>
        <dbReference type="ChEBI" id="CHEBI:29105"/>
        <label>2</label>
    </ligand>
</feature>
<keyword evidence="2" id="KW-0862">Zinc</keyword>
<evidence type="ECO:0000256" key="2">
    <source>
        <dbReference type="PIRSR" id="PIRSR004976-50"/>
    </source>
</evidence>
<keyword evidence="3" id="KW-0067">ATP-binding</keyword>
<dbReference type="GO" id="GO:0002143">
    <property type="term" value="P:tRNA wobble position uridine thiolation"/>
    <property type="evidence" value="ECO:0007669"/>
    <property type="project" value="TreeGrafter"/>
</dbReference>
<feature type="binding site" evidence="2">
    <location>
        <position position="58"/>
    </location>
    <ligand>
        <name>Zn(2+)</name>
        <dbReference type="ChEBI" id="CHEBI:29105"/>
        <label>1</label>
    </ligand>
</feature>
<dbReference type="GO" id="GO:0046872">
    <property type="term" value="F:metal ion binding"/>
    <property type="evidence" value="ECO:0007669"/>
    <property type="project" value="UniProtKB-KW"/>
</dbReference>
<dbReference type="PIRSF" id="PIRSF004976">
    <property type="entry name" value="ATPase_YdaO"/>
    <property type="match status" value="1"/>
</dbReference>
<keyword evidence="1" id="KW-0808">Transferase</keyword>
<dbReference type="Gene3D" id="3.40.50.620">
    <property type="entry name" value="HUPs"/>
    <property type="match status" value="1"/>
</dbReference>
<reference evidence="6 7" key="2">
    <citation type="submission" date="2008-10" db="EMBL/GenBank/DDBJ databases">
        <authorList>
            <person name="Fulton L."/>
            <person name="Clifton S."/>
            <person name="Fulton B."/>
            <person name="Xu J."/>
            <person name="Minx P."/>
            <person name="Pepin K.H."/>
            <person name="Johnson M."/>
            <person name="Bhonagiri V."/>
            <person name="Nash W.E."/>
            <person name="Mardis E.R."/>
            <person name="Wilson R.K."/>
        </authorList>
    </citation>
    <scope>NUCLEOTIDE SEQUENCE [LARGE SCALE GENOMIC DNA]</scope>
    <source>
        <strain evidence="6 7">ATCC 29098</strain>
    </source>
</reference>
<feature type="binding site" evidence="3">
    <location>
        <position position="131"/>
    </location>
    <ligand>
        <name>ATP</name>
        <dbReference type="ChEBI" id="CHEBI:30616"/>
    </ligand>
</feature>
<dbReference type="InterPro" id="IPR014729">
    <property type="entry name" value="Rossmann-like_a/b/a_fold"/>
</dbReference>
<sequence length="354" mass="39258">SLPHIFLPPAVVWTAGGMFFIQERPRAGFFPVFAKTCRRSTPGHPLFPRKTPLKCKICKATAVVALRSHNAAFCPDCYLKFFARQVEKGIEGQKLFTRDERILVALSGGKDSLALMLELSRQGYDVTGLHIDLGIPESSPVARGVVERFCAKHGLKLMVKELAAEGLAIPLVKERLNRPVCSACGKIKRHFFNKVALDEGFDALATGHNLDDEVARLFSNTLRWDTAYLSDQGPRLDGEDGFARKVKPLWRLSEFETANYAFLMGIEHHYAPCPYSPGASFSTLKALLQRLEAAMPGRKLDFYQGFLARARPVFARREAEEGVELAPCTSCGYPTSSGDMCGVCRIREALKDSK</sequence>
<dbReference type="STRING" id="901.DESPIGER_2017"/>
<dbReference type="Pfam" id="PF01171">
    <property type="entry name" value="ATP_bind_3"/>
    <property type="match status" value="1"/>
</dbReference>
<dbReference type="PANTHER" id="PTHR11807:SF27">
    <property type="entry name" value="TRNA-5-METHYLURIDINE(54) 2-SULFURTRANSFERASE"/>
    <property type="match status" value="1"/>
</dbReference>
<feature type="binding site" evidence="2">
    <location>
        <position position="328"/>
    </location>
    <ligand>
        <name>Zn(2+)</name>
        <dbReference type="ChEBI" id="CHEBI:29105"/>
        <label>2</label>
    </ligand>
</feature>
<feature type="binding site" evidence="3">
    <location>
        <position position="111"/>
    </location>
    <ligand>
        <name>ATP</name>
        <dbReference type="ChEBI" id="CHEBI:30616"/>
    </ligand>
</feature>
<dbReference type="Pfam" id="PF22082">
    <property type="entry name" value="TtuA_LIM_N"/>
    <property type="match status" value="1"/>
</dbReference>
<gene>
    <name evidence="6" type="ORF">DESPIG_02033</name>
</gene>
<comment type="caution">
    <text evidence="6">The sequence shown here is derived from an EMBL/GenBank/DDBJ whole genome shotgun (WGS) entry which is preliminary data.</text>
</comment>
<feature type="domain" description="2-thiouridine synthetase TtuA-like N-terminal LIM" evidence="5">
    <location>
        <begin position="54"/>
        <end position="79"/>
    </location>
</feature>
<dbReference type="HOGENOM" id="CLU_026481_1_1_7"/>
<organism evidence="6 7">
    <name type="scientific">Desulfovibrio piger ATCC 29098</name>
    <dbReference type="NCBI Taxonomy" id="411464"/>
    <lineage>
        <taxon>Bacteria</taxon>
        <taxon>Pseudomonadati</taxon>
        <taxon>Thermodesulfobacteriota</taxon>
        <taxon>Desulfovibrionia</taxon>
        <taxon>Desulfovibrionales</taxon>
        <taxon>Desulfovibrionaceae</taxon>
        <taxon>Desulfovibrio</taxon>
    </lineage>
</organism>
<reference evidence="6 7" key="1">
    <citation type="submission" date="2008-10" db="EMBL/GenBank/DDBJ databases">
        <title>Draft genome sequence of Desulvovibrio piger (ATCC 29098).</title>
        <authorList>
            <person name="Sudarsanam P."/>
            <person name="Ley R."/>
            <person name="Guruge J."/>
            <person name="Turnbaugh P.J."/>
            <person name="Mahowald M."/>
            <person name="Liep D."/>
            <person name="Gordon J."/>
        </authorList>
    </citation>
    <scope>NUCLEOTIDE SEQUENCE [LARGE SCALE GENOMIC DNA]</scope>
    <source>
        <strain evidence="6 7">ATCC 29098</strain>
    </source>
</reference>
<dbReference type="EMBL" id="ABXU01000062">
    <property type="protein sequence ID" value="EEB33076.1"/>
    <property type="molecule type" value="Genomic_DNA"/>
</dbReference>
<evidence type="ECO:0000259" key="4">
    <source>
        <dbReference type="Pfam" id="PF01171"/>
    </source>
</evidence>
<feature type="binding site" evidence="3">
    <location>
        <begin position="105"/>
        <end position="107"/>
    </location>
    <ligand>
        <name>ATP</name>
        <dbReference type="ChEBI" id="CHEBI:30616"/>
    </ligand>
</feature>
<feature type="binding site" evidence="2">
    <location>
        <position position="344"/>
    </location>
    <ligand>
        <name>Zn(2+)</name>
        <dbReference type="ChEBI" id="CHEBI:29105"/>
        <label>2</label>
    </ligand>
</feature>